<feature type="region of interest" description="Disordered" evidence="3">
    <location>
        <begin position="454"/>
        <end position="583"/>
    </location>
</feature>
<gene>
    <name evidence="6" type="ORF">PHLCEN_2v414</name>
</gene>
<proteinExistence type="predicted"/>
<evidence type="ECO:0000313" key="7">
    <source>
        <dbReference type="Proteomes" id="UP000186601"/>
    </source>
</evidence>
<organism evidence="6 7">
    <name type="scientific">Hermanssonia centrifuga</name>
    <dbReference type="NCBI Taxonomy" id="98765"/>
    <lineage>
        <taxon>Eukaryota</taxon>
        <taxon>Fungi</taxon>
        <taxon>Dikarya</taxon>
        <taxon>Basidiomycota</taxon>
        <taxon>Agaricomycotina</taxon>
        <taxon>Agaricomycetes</taxon>
        <taxon>Polyporales</taxon>
        <taxon>Meruliaceae</taxon>
        <taxon>Hermanssonia</taxon>
    </lineage>
</organism>
<evidence type="ECO:0000259" key="4">
    <source>
        <dbReference type="PROSITE" id="PS50009"/>
    </source>
</evidence>
<dbReference type="PROSITE" id="PS50009">
    <property type="entry name" value="RASGEF_CAT"/>
    <property type="match status" value="1"/>
</dbReference>
<keyword evidence="1 2" id="KW-0344">Guanine-nucleotide releasing factor</keyword>
<dbReference type="InterPro" id="IPR027417">
    <property type="entry name" value="P-loop_NTPase"/>
</dbReference>
<feature type="domain" description="N-terminal Ras-GEF" evidence="5">
    <location>
        <begin position="581"/>
        <end position="706"/>
    </location>
</feature>
<feature type="compositionally biased region" description="Low complexity" evidence="3">
    <location>
        <begin position="507"/>
        <end position="521"/>
    </location>
</feature>
<dbReference type="OrthoDB" id="28357at2759"/>
<dbReference type="Pfam" id="PF00617">
    <property type="entry name" value="RasGEF"/>
    <property type="match status" value="1"/>
</dbReference>
<keyword evidence="7" id="KW-1185">Reference proteome</keyword>
<dbReference type="Gene3D" id="3.40.50.300">
    <property type="entry name" value="P-loop containing nucleotide triphosphate hydrolases"/>
    <property type="match status" value="1"/>
</dbReference>
<feature type="compositionally biased region" description="Basic and acidic residues" evidence="3">
    <location>
        <begin position="1064"/>
        <end position="1077"/>
    </location>
</feature>
<feature type="compositionally biased region" description="Polar residues" evidence="3">
    <location>
        <begin position="1078"/>
        <end position="1088"/>
    </location>
</feature>
<feature type="compositionally biased region" description="Polar residues" evidence="3">
    <location>
        <begin position="50"/>
        <end position="96"/>
    </location>
</feature>
<dbReference type="InterPro" id="IPR000651">
    <property type="entry name" value="Ras-like_Gua-exchang_fac_N"/>
</dbReference>
<name>A0A2R6S602_9APHY</name>
<feature type="region of interest" description="Disordered" evidence="3">
    <location>
        <begin position="1064"/>
        <end position="1088"/>
    </location>
</feature>
<dbReference type="Gene3D" id="1.10.840.10">
    <property type="entry name" value="Ras guanine-nucleotide exchange factors catalytic domain"/>
    <property type="match status" value="1"/>
</dbReference>
<evidence type="ECO:0000259" key="5">
    <source>
        <dbReference type="PROSITE" id="PS50212"/>
    </source>
</evidence>
<feature type="compositionally biased region" description="Low complexity" evidence="3">
    <location>
        <begin position="466"/>
        <end position="492"/>
    </location>
</feature>
<feature type="compositionally biased region" description="Basic and acidic residues" evidence="3">
    <location>
        <begin position="524"/>
        <end position="535"/>
    </location>
</feature>
<dbReference type="CDD" id="cd06224">
    <property type="entry name" value="REM"/>
    <property type="match status" value="1"/>
</dbReference>
<accession>A0A2R6S602</accession>
<evidence type="ECO:0000313" key="6">
    <source>
        <dbReference type="EMBL" id="PSS37721.1"/>
    </source>
</evidence>
<feature type="region of interest" description="Disordered" evidence="3">
    <location>
        <begin position="213"/>
        <end position="239"/>
    </location>
</feature>
<dbReference type="SUPFAM" id="SSF52540">
    <property type="entry name" value="P-loop containing nucleoside triphosphate hydrolases"/>
    <property type="match status" value="1"/>
</dbReference>
<feature type="compositionally biased region" description="Low complexity" evidence="3">
    <location>
        <begin position="113"/>
        <end position="123"/>
    </location>
</feature>
<dbReference type="Gene3D" id="1.20.870.10">
    <property type="entry name" value="Son of sevenless (SoS) protein Chain: S domain 1"/>
    <property type="match status" value="1"/>
</dbReference>
<dbReference type="InterPro" id="IPR008937">
    <property type="entry name" value="Ras-like_GEF"/>
</dbReference>
<feature type="compositionally biased region" description="Low complexity" evidence="3">
    <location>
        <begin position="25"/>
        <end position="49"/>
    </location>
</feature>
<dbReference type="InterPro" id="IPR036964">
    <property type="entry name" value="RASGEF_cat_dom_sf"/>
</dbReference>
<dbReference type="EMBL" id="MLYV02000032">
    <property type="protein sequence ID" value="PSS37721.1"/>
    <property type="molecule type" value="Genomic_DNA"/>
</dbReference>
<dbReference type="InterPro" id="IPR023578">
    <property type="entry name" value="Ras_GEF_dom_sf"/>
</dbReference>
<dbReference type="STRING" id="98765.A0A2R6S602"/>
<protein>
    <recommendedName>
        <fullName evidence="8">Ras GEF</fullName>
    </recommendedName>
</protein>
<dbReference type="GO" id="GO:0007265">
    <property type="term" value="P:Ras protein signal transduction"/>
    <property type="evidence" value="ECO:0007669"/>
    <property type="project" value="TreeGrafter"/>
</dbReference>
<dbReference type="PROSITE" id="PS50212">
    <property type="entry name" value="RASGEF_NTER"/>
    <property type="match status" value="1"/>
</dbReference>
<feature type="compositionally biased region" description="Polar residues" evidence="3">
    <location>
        <begin position="741"/>
        <end position="752"/>
    </location>
</feature>
<sequence>MTTNKQPIDLPTIPTLPPIEMPEASSFMESSRFLSSRPPLTRSSTSLLSQDTFMTADSSSFNDSKGTPTTNDSEPSSATTPESFASSNNLRKSMSVDSPIKHRHQADSASRPGHGNRTTNTNGSSNDASIPRTGRPPATSNTPAPAWRDRDKQQAGPSRSRGTSFSSTTGDESYFDESDMERTEDLDNVVRKGKSTLGGTPAPGELALASRLQASNSSQPPQPIVPDRSSSLTHKLKKQRSLMSVNTHLPLPQQASDITIAVVGTLGCGKSTIIRKGLKSYGLSEATTSAFPPGGTGETFPYVYRVGRITYDRAATDRLLRVLEVDISALDLAPNSSHGIFPEGAPAIDGLVVCYETSEELSFSAVEEVLQSVDHLKLPTIVFACKSDLRGHVDPDRASSILKRYDVGLIEVTTVNASGKDRIRKAFDWIFKAVFSDKQSGGVGVRDGYRNPASPAILTSSPPWDISRASSATPTASSSIAAHSPLPSQSRLRSPRLPPASEDSPRTPRTPLSPTRTRSMSDLLSERDRQDRDWEPNPPSGLSVSGSRSRGSSRTGLSTAEEALGSFDETNEATRSIASRESRPPPWMTLEELLDKLMFLSVSDDDPTFISHFLLTYRRFATPRNILLAMQKRMRALDQPTGDPMFACFAQMRICWLLDHWIQLYPTDFAVPGTAGALSALVKSIIGKTYLLHYGSEFIPFMETLSTLKDRDASWAMKVEDPNADSDDSSSVAEALTGTHASPISSMTSNSLPEVDKPNLAPSNVRERKPSLPLSAAKILTMASSPTHAPGSDAETKFALKQLLAISDQVKITDPTSIAYEITRVECGYFLDIKPRHWLQHVIGRGPKGPDTDPVIRYNLISNHIAEWVVSLILCHDKGKPRARMIHTFVEIAGRLRNMNNYSALRAVVAGINGAALDADITMGVFKSKNMAQYKQLQSYDQLLQATRAHSKYRMALRNSKGPCIPALEVHLSDLIRAHEANVDFQDDDPNKIHWAKFNMMGRFIDSITACQQSCCDSRSREDTARENAGYVEHEDSKVRELLLLDKEQVLMPLDMQEVRRLMDAPKGDEEGAEDSKSANTRTKMFFW</sequence>
<dbReference type="GO" id="GO:0005886">
    <property type="term" value="C:plasma membrane"/>
    <property type="evidence" value="ECO:0007669"/>
    <property type="project" value="TreeGrafter"/>
</dbReference>
<feature type="domain" description="Ras-GEF" evidence="4">
    <location>
        <begin position="814"/>
        <end position="1054"/>
    </location>
</feature>
<dbReference type="Proteomes" id="UP000186601">
    <property type="component" value="Unassembled WGS sequence"/>
</dbReference>
<dbReference type="SMART" id="SM00147">
    <property type="entry name" value="RasGEF"/>
    <property type="match status" value="1"/>
</dbReference>
<dbReference type="PANTHER" id="PTHR23113">
    <property type="entry name" value="GUANINE NUCLEOTIDE EXCHANGE FACTOR"/>
    <property type="match status" value="1"/>
</dbReference>
<feature type="compositionally biased region" description="Low complexity" evidence="3">
    <location>
        <begin position="158"/>
        <end position="170"/>
    </location>
</feature>
<evidence type="ECO:0000256" key="2">
    <source>
        <dbReference type="PROSITE-ProRule" id="PRU00168"/>
    </source>
</evidence>
<dbReference type="GO" id="GO:0005085">
    <property type="term" value="F:guanyl-nucleotide exchange factor activity"/>
    <property type="evidence" value="ECO:0007669"/>
    <property type="project" value="UniProtKB-KW"/>
</dbReference>
<feature type="region of interest" description="Disordered" evidence="3">
    <location>
        <begin position="1"/>
        <end position="183"/>
    </location>
</feature>
<dbReference type="Pfam" id="PF00618">
    <property type="entry name" value="RasGEF_N"/>
    <property type="match status" value="1"/>
</dbReference>
<evidence type="ECO:0000256" key="3">
    <source>
        <dbReference type="SAM" id="MobiDB-lite"/>
    </source>
</evidence>
<evidence type="ECO:0008006" key="8">
    <source>
        <dbReference type="Google" id="ProtNLM"/>
    </source>
</evidence>
<feature type="region of interest" description="Disordered" evidence="3">
    <location>
        <begin position="741"/>
        <end position="767"/>
    </location>
</feature>
<feature type="compositionally biased region" description="Low complexity" evidence="3">
    <location>
        <begin position="540"/>
        <end position="559"/>
    </location>
</feature>
<dbReference type="SUPFAM" id="SSF48366">
    <property type="entry name" value="Ras GEF"/>
    <property type="match status" value="1"/>
</dbReference>
<reference evidence="6 7" key="1">
    <citation type="submission" date="2018-02" db="EMBL/GenBank/DDBJ databases">
        <title>Genome sequence of the basidiomycete white-rot fungus Phlebia centrifuga.</title>
        <authorList>
            <person name="Granchi Z."/>
            <person name="Peng M."/>
            <person name="de Vries R.P."/>
            <person name="Hilden K."/>
            <person name="Makela M.R."/>
            <person name="Grigoriev I."/>
            <person name="Riley R."/>
        </authorList>
    </citation>
    <scope>NUCLEOTIDE SEQUENCE [LARGE SCALE GENOMIC DNA]</scope>
    <source>
        <strain evidence="6 7">FBCC195</strain>
    </source>
</reference>
<comment type="caution">
    <text evidence="6">The sequence shown here is derived from an EMBL/GenBank/DDBJ whole genome shotgun (WGS) entry which is preliminary data.</text>
</comment>
<dbReference type="PANTHER" id="PTHR23113:SF348">
    <property type="entry name" value="GUANYL-NUCLEOTIDE EXCHANGE FACTOR RASGEF, PUTATIVE (AFU_ORTHOLOGUE AFUA_1G04700)-RELATED"/>
    <property type="match status" value="1"/>
</dbReference>
<evidence type="ECO:0000256" key="1">
    <source>
        <dbReference type="ARBA" id="ARBA00022658"/>
    </source>
</evidence>
<dbReference type="AlphaFoldDB" id="A0A2R6S602"/>
<dbReference type="InterPro" id="IPR001895">
    <property type="entry name" value="RASGEF_cat_dom"/>
</dbReference>